<dbReference type="Gene3D" id="1.20.950.20">
    <property type="entry name" value="Transmembrane di-heme cytochromes, Chain C"/>
    <property type="match status" value="1"/>
</dbReference>
<dbReference type="Pfam" id="PF01292">
    <property type="entry name" value="Ni_hydr_CYTB"/>
    <property type="match status" value="1"/>
</dbReference>
<organism evidence="8 9">
    <name type="scientific">Adlercreutzia faecimuris</name>
    <dbReference type="NCBI Taxonomy" id="2897341"/>
    <lineage>
        <taxon>Bacteria</taxon>
        <taxon>Bacillati</taxon>
        <taxon>Actinomycetota</taxon>
        <taxon>Coriobacteriia</taxon>
        <taxon>Eggerthellales</taxon>
        <taxon>Eggerthellaceae</taxon>
        <taxon>Adlercreutzia</taxon>
    </lineage>
</organism>
<evidence type="ECO:0000313" key="9">
    <source>
        <dbReference type="Proteomes" id="UP001430755"/>
    </source>
</evidence>
<keyword evidence="2" id="KW-1003">Cell membrane</keyword>
<feature type="transmembrane region" description="Helical" evidence="6">
    <location>
        <begin position="83"/>
        <end position="100"/>
    </location>
</feature>
<dbReference type="InterPro" id="IPR011577">
    <property type="entry name" value="Cyt_b561_bac/Ni-Hgenase"/>
</dbReference>
<dbReference type="EMBL" id="JAJMLW010000001">
    <property type="protein sequence ID" value="MCI2241455.1"/>
    <property type="molecule type" value="Genomic_DNA"/>
</dbReference>
<evidence type="ECO:0000256" key="2">
    <source>
        <dbReference type="ARBA" id="ARBA00022475"/>
    </source>
</evidence>
<accession>A0ABS9WFV6</accession>
<evidence type="ECO:0000259" key="7">
    <source>
        <dbReference type="Pfam" id="PF01292"/>
    </source>
</evidence>
<gene>
    <name evidence="8" type="ORF">LPT13_03690</name>
</gene>
<feature type="domain" description="Cytochrome b561 bacterial/Ni-hydrogenase" evidence="7">
    <location>
        <begin position="34"/>
        <end position="219"/>
    </location>
</feature>
<dbReference type="InterPro" id="IPR051542">
    <property type="entry name" value="Hydrogenase_cytochrome"/>
</dbReference>
<name>A0ABS9WFV6_9ACTN</name>
<proteinExistence type="predicted"/>
<dbReference type="PANTHER" id="PTHR30485:SF0">
    <property type="entry name" value="NI_FE-HYDROGENASE 1 B-TYPE CYTOCHROME SUBUNIT-RELATED"/>
    <property type="match status" value="1"/>
</dbReference>
<evidence type="ECO:0000256" key="5">
    <source>
        <dbReference type="ARBA" id="ARBA00023136"/>
    </source>
</evidence>
<reference evidence="8" key="1">
    <citation type="submission" date="2021-11" db="EMBL/GenBank/DDBJ databases">
        <title>A Novel Adlercreutzia Species, isolated from a Allomyrina dichotoma larva feces.</title>
        <authorList>
            <person name="Suh M.K."/>
        </authorList>
    </citation>
    <scope>NUCLEOTIDE SEQUENCE</scope>
    <source>
        <strain evidence="8">JBNU-10</strain>
    </source>
</reference>
<keyword evidence="5 6" id="KW-0472">Membrane</keyword>
<dbReference type="Proteomes" id="UP001430755">
    <property type="component" value="Unassembled WGS sequence"/>
</dbReference>
<evidence type="ECO:0000256" key="1">
    <source>
        <dbReference type="ARBA" id="ARBA00004651"/>
    </source>
</evidence>
<dbReference type="InterPro" id="IPR016174">
    <property type="entry name" value="Di-haem_cyt_TM"/>
</dbReference>
<keyword evidence="4 6" id="KW-1133">Transmembrane helix</keyword>
<feature type="transmembrane region" description="Helical" evidence="6">
    <location>
        <begin position="190"/>
        <end position="210"/>
    </location>
</feature>
<evidence type="ECO:0000256" key="6">
    <source>
        <dbReference type="SAM" id="Phobius"/>
    </source>
</evidence>
<dbReference type="RefSeq" id="WP_242163637.1">
    <property type="nucleotide sequence ID" value="NZ_JAJMLW010000001.1"/>
</dbReference>
<evidence type="ECO:0000313" key="8">
    <source>
        <dbReference type="EMBL" id="MCI2241455.1"/>
    </source>
</evidence>
<comment type="caution">
    <text evidence="8">The sequence shown here is derived from an EMBL/GenBank/DDBJ whole genome shotgun (WGS) entry which is preliminary data.</text>
</comment>
<sequence length="256" mass="28571">MSNEAYVPTAAEARADEEFLRAQEASGTERFIKRHSLQARVTHGVTIACCLWLVVSGLFVFIPALAQAAGPGVVFAMRMSHRVIGVAFIAVPLVSALLAPKGVRHIFRNLFAKWDSDDKKWMILFFPYLFMAKWIHMPDQHELKSGQRFADGMLWFSGALMAVTGVILLVGSTVASFPAVYAWTLFLHDIGFFLICVFGLAHIFLGAGIFQPYRGSARLMFGDGMVSESDALYHWGHWAREELESGENVVEKEARR</sequence>
<comment type="subcellular location">
    <subcellularLocation>
        <location evidence="1">Cell membrane</location>
        <topology evidence="1">Multi-pass membrane protein</topology>
    </subcellularLocation>
</comment>
<keyword evidence="3 6" id="KW-0812">Transmembrane</keyword>
<dbReference type="SUPFAM" id="SSF81342">
    <property type="entry name" value="Transmembrane di-heme cytochromes"/>
    <property type="match status" value="1"/>
</dbReference>
<dbReference type="PANTHER" id="PTHR30485">
    <property type="entry name" value="NI/FE-HYDROGENASE 1 B-TYPE CYTOCHROME SUBUNIT"/>
    <property type="match status" value="1"/>
</dbReference>
<protein>
    <submittedName>
        <fullName evidence="8">Cytochrome b/b6 domain-containing protein</fullName>
    </submittedName>
</protein>
<feature type="transmembrane region" description="Helical" evidence="6">
    <location>
        <begin position="41"/>
        <end position="62"/>
    </location>
</feature>
<feature type="transmembrane region" description="Helical" evidence="6">
    <location>
        <begin position="149"/>
        <end position="170"/>
    </location>
</feature>
<evidence type="ECO:0000256" key="4">
    <source>
        <dbReference type="ARBA" id="ARBA00022989"/>
    </source>
</evidence>
<keyword evidence="9" id="KW-1185">Reference proteome</keyword>
<evidence type="ECO:0000256" key="3">
    <source>
        <dbReference type="ARBA" id="ARBA00022692"/>
    </source>
</evidence>